<dbReference type="AlphaFoldDB" id="H2YVV4"/>
<evidence type="ECO:0000313" key="2">
    <source>
        <dbReference type="Proteomes" id="UP000007875"/>
    </source>
</evidence>
<dbReference type="InParanoid" id="H2YVV4"/>
<dbReference type="Ensembl" id="ENSCSAVT00000009582.1">
    <property type="protein sequence ID" value="ENSCSAVP00000009465.1"/>
    <property type="gene ID" value="ENSCSAVG00000005565.1"/>
</dbReference>
<dbReference type="HOGENOM" id="CLU_3422413_0_0_1"/>
<reference evidence="1" key="2">
    <citation type="submission" date="2025-08" db="UniProtKB">
        <authorList>
            <consortium name="Ensembl"/>
        </authorList>
    </citation>
    <scope>IDENTIFICATION</scope>
</reference>
<keyword evidence="2" id="KW-1185">Reference proteome</keyword>
<reference evidence="1" key="3">
    <citation type="submission" date="2025-09" db="UniProtKB">
        <authorList>
            <consortium name="Ensembl"/>
        </authorList>
    </citation>
    <scope>IDENTIFICATION</scope>
</reference>
<sequence length="24" mass="2716">MIYPLNQLITIPTTNIYGYGDTTL</sequence>
<organism evidence="1 2">
    <name type="scientific">Ciona savignyi</name>
    <name type="common">Pacific transparent sea squirt</name>
    <dbReference type="NCBI Taxonomy" id="51511"/>
    <lineage>
        <taxon>Eukaryota</taxon>
        <taxon>Metazoa</taxon>
        <taxon>Chordata</taxon>
        <taxon>Tunicata</taxon>
        <taxon>Ascidiacea</taxon>
        <taxon>Phlebobranchia</taxon>
        <taxon>Cionidae</taxon>
        <taxon>Ciona</taxon>
    </lineage>
</organism>
<dbReference type="Proteomes" id="UP000007875">
    <property type="component" value="Unassembled WGS sequence"/>
</dbReference>
<accession>H2YVV4</accession>
<reference evidence="2" key="1">
    <citation type="submission" date="2003-08" db="EMBL/GenBank/DDBJ databases">
        <authorList>
            <person name="Birren B."/>
            <person name="Nusbaum C."/>
            <person name="Abebe A."/>
            <person name="Abouelleil A."/>
            <person name="Adekoya E."/>
            <person name="Ait-zahra M."/>
            <person name="Allen N."/>
            <person name="Allen T."/>
            <person name="An P."/>
            <person name="Anderson M."/>
            <person name="Anderson S."/>
            <person name="Arachchi H."/>
            <person name="Armbruster J."/>
            <person name="Bachantsang P."/>
            <person name="Baldwin J."/>
            <person name="Barry A."/>
            <person name="Bayul T."/>
            <person name="Blitshsteyn B."/>
            <person name="Bloom T."/>
            <person name="Blye J."/>
            <person name="Boguslavskiy L."/>
            <person name="Borowsky M."/>
            <person name="Boukhgalter B."/>
            <person name="Brunache A."/>
            <person name="Butler J."/>
            <person name="Calixte N."/>
            <person name="Calvo S."/>
            <person name="Camarata J."/>
            <person name="Campo K."/>
            <person name="Chang J."/>
            <person name="Cheshatsang Y."/>
            <person name="Citroen M."/>
            <person name="Collymore A."/>
            <person name="Considine T."/>
            <person name="Cook A."/>
            <person name="Cooke P."/>
            <person name="Corum B."/>
            <person name="Cuomo C."/>
            <person name="David R."/>
            <person name="Dawoe T."/>
            <person name="Degray S."/>
            <person name="Dodge S."/>
            <person name="Dooley K."/>
            <person name="Dorje P."/>
            <person name="Dorjee K."/>
            <person name="Dorris L."/>
            <person name="Duffey N."/>
            <person name="Dupes A."/>
            <person name="Elkins T."/>
            <person name="Engels R."/>
            <person name="Erickson J."/>
            <person name="Farina A."/>
            <person name="Faro S."/>
            <person name="Ferreira P."/>
            <person name="Fischer H."/>
            <person name="Fitzgerald M."/>
            <person name="Foley K."/>
            <person name="Gage D."/>
            <person name="Galagan J."/>
            <person name="Gearin G."/>
            <person name="Gnerre S."/>
            <person name="Gnirke A."/>
            <person name="Goyette A."/>
            <person name="Graham J."/>
            <person name="Grandbois E."/>
            <person name="Gyaltsen K."/>
            <person name="Hafez N."/>
            <person name="Hagopian D."/>
            <person name="Hagos B."/>
            <person name="Hall J."/>
            <person name="Hatcher B."/>
            <person name="Heller A."/>
            <person name="Higgins H."/>
            <person name="Honan T."/>
            <person name="Horn A."/>
            <person name="Houde N."/>
            <person name="Hughes L."/>
            <person name="Hulme W."/>
            <person name="Husby E."/>
            <person name="Iliev I."/>
            <person name="Jaffe D."/>
            <person name="Jones C."/>
            <person name="Kamal M."/>
            <person name="Kamat A."/>
            <person name="Kamvysselis M."/>
            <person name="Karlsson E."/>
            <person name="Kells C."/>
            <person name="Kieu A."/>
            <person name="Kisner P."/>
            <person name="Kodira C."/>
            <person name="Kulbokas E."/>
            <person name="Labutti K."/>
            <person name="Lama D."/>
            <person name="Landers T."/>
            <person name="Leger J."/>
            <person name="Levine S."/>
            <person name="Lewis D."/>
            <person name="Lewis T."/>
            <person name="Lindblad-toh K."/>
            <person name="Liu X."/>
            <person name="Lokyitsang T."/>
            <person name="Lokyitsang Y."/>
            <person name="Lucien O."/>
            <person name="Lui A."/>
            <person name="Ma L.J."/>
            <person name="Mabbitt R."/>
            <person name="Macdonald J."/>
            <person name="Maclean C."/>
            <person name="Major J."/>
            <person name="Manning J."/>
            <person name="Marabella R."/>
            <person name="Maru K."/>
            <person name="Matthews C."/>
            <person name="Mauceli E."/>
            <person name="Mccarthy M."/>
            <person name="Mcdonough S."/>
            <person name="Mcghee T."/>
            <person name="Meldrim J."/>
            <person name="Meneus L."/>
            <person name="Mesirov J."/>
            <person name="Mihalev A."/>
            <person name="Mihova T."/>
            <person name="Mikkelsen T."/>
            <person name="Mlenga V."/>
            <person name="Moru K."/>
            <person name="Mozes J."/>
            <person name="Mulrain L."/>
            <person name="Munson G."/>
            <person name="Naylor J."/>
            <person name="Newes C."/>
            <person name="Nguyen C."/>
            <person name="Nguyen N."/>
            <person name="Nguyen T."/>
            <person name="Nicol R."/>
            <person name="Nielsen C."/>
            <person name="Nizzari M."/>
            <person name="Norbu C."/>
            <person name="Norbu N."/>
            <person name="O'donnell P."/>
            <person name="Okoawo O."/>
            <person name="O'leary S."/>
            <person name="Omotosho B."/>
            <person name="O'neill K."/>
            <person name="Osman S."/>
            <person name="Parker S."/>
            <person name="Perrin D."/>
            <person name="Phunkhang P."/>
            <person name="Piqani B."/>
            <person name="Purcell S."/>
            <person name="Rachupka T."/>
            <person name="Ramasamy U."/>
            <person name="Rameau R."/>
            <person name="Ray V."/>
            <person name="Raymond C."/>
            <person name="Retta R."/>
            <person name="Richardson S."/>
            <person name="Rise C."/>
            <person name="Rodriguez J."/>
            <person name="Rogers J."/>
            <person name="Rogov P."/>
            <person name="Rutman M."/>
            <person name="Schupbach R."/>
            <person name="Seaman C."/>
            <person name="Settipalli S."/>
            <person name="Sharpe T."/>
            <person name="Sheridan J."/>
            <person name="Sherpa N."/>
            <person name="Shi J."/>
            <person name="Smirnov S."/>
            <person name="Smith C."/>
            <person name="Sougnez C."/>
            <person name="Spencer B."/>
            <person name="Stalker J."/>
            <person name="Stange-thomann N."/>
            <person name="Stavropoulos S."/>
            <person name="Stetson K."/>
            <person name="Stone C."/>
            <person name="Stone S."/>
            <person name="Stubbs M."/>
            <person name="Talamas J."/>
            <person name="Tchuinga P."/>
            <person name="Tenzing P."/>
            <person name="Tesfaye S."/>
            <person name="Theodore J."/>
            <person name="Thoulutsang Y."/>
            <person name="Topham K."/>
            <person name="Towey S."/>
            <person name="Tsamla T."/>
            <person name="Tsomo N."/>
            <person name="Vallee D."/>
            <person name="Vassiliev H."/>
            <person name="Venkataraman V."/>
            <person name="Vinson J."/>
            <person name="Vo A."/>
            <person name="Wade C."/>
            <person name="Wang S."/>
            <person name="Wangchuk T."/>
            <person name="Wangdi T."/>
            <person name="Whittaker C."/>
            <person name="Wilkinson J."/>
            <person name="Wu Y."/>
            <person name="Wyman D."/>
            <person name="Yadav S."/>
            <person name="Yang S."/>
            <person name="Yang X."/>
            <person name="Yeager S."/>
            <person name="Yee E."/>
            <person name="Young G."/>
            <person name="Zainoun J."/>
            <person name="Zembeck L."/>
            <person name="Zimmer A."/>
            <person name="Zody M."/>
            <person name="Lander E."/>
        </authorList>
    </citation>
    <scope>NUCLEOTIDE SEQUENCE [LARGE SCALE GENOMIC DNA]</scope>
</reference>
<protein>
    <submittedName>
        <fullName evidence="1">Uncharacterized protein</fullName>
    </submittedName>
</protein>
<evidence type="ECO:0000313" key="1">
    <source>
        <dbReference type="Ensembl" id="ENSCSAVP00000009465.1"/>
    </source>
</evidence>
<name>H2YVV4_CIOSA</name>
<proteinExistence type="predicted"/>